<dbReference type="GO" id="GO:0140359">
    <property type="term" value="F:ABC-type transporter activity"/>
    <property type="evidence" value="ECO:0007669"/>
    <property type="project" value="InterPro"/>
</dbReference>
<evidence type="ECO:0000256" key="2">
    <source>
        <dbReference type="ARBA" id="ARBA00022692"/>
    </source>
</evidence>
<dbReference type="InterPro" id="IPR017500">
    <property type="entry name" value="Phage_infect_YhgE_N"/>
</dbReference>
<dbReference type="Gene3D" id="3.40.1710.10">
    <property type="entry name" value="abc type-2 transporter like domain"/>
    <property type="match status" value="1"/>
</dbReference>
<comment type="subcellular location">
    <subcellularLocation>
        <location evidence="1">Membrane</location>
        <topology evidence="1">Multi-pass membrane protein</topology>
    </subcellularLocation>
</comment>
<feature type="transmembrane region" description="Helical" evidence="5">
    <location>
        <begin position="342"/>
        <end position="362"/>
    </location>
</feature>
<feature type="domain" description="ABC-2 type transporter transmembrane" evidence="6">
    <location>
        <begin position="19"/>
        <end position="173"/>
    </location>
</feature>
<evidence type="ECO:0000256" key="1">
    <source>
        <dbReference type="ARBA" id="ARBA00004141"/>
    </source>
</evidence>
<evidence type="ECO:0000259" key="6">
    <source>
        <dbReference type="Pfam" id="PF12698"/>
    </source>
</evidence>
<keyword evidence="3 5" id="KW-1133">Transmembrane helix</keyword>
<sequence length="532" mass="57350">MVASEWKYLNQHKMSLVVLVAIALIPAIYCFIYLSSMWNTYGKMDRLPVAIVNHDQSMTYHGNRIDIGSSLTNKLTKADTLDFHHVSSKRAAEQLRKGKFYMVLTIPKNFSSRATTITEVTPQRMNLHFTFNSGQNFIASKMTTGAATAIKAKVSAQVTRLYSTIILRALGNADKGMKRAAVGSQAMYQGTQKLVNGERHLGGGMQSLNSGISQLSAGSGNLVVANQTMAAGFSKVMASTPTAGIQRLGSANAKVGNGLIEIQRHVPALQTGADKLANGSIALASGTDKILKETKIMSASLDQGAKKLQVIHTKAVNAAAIANPVHEVTKDISKVPNNGTGMAPFAIAIGLYVGAIALGTMYEGFLPHRKPKYALTWWASKASVVGAVGFLQTILLFYSLTQGNQLAIDHSGTFFLVLLLGSFLFLSLIFCLRLLLGGFGTWLVSIVLVLQLAASGGLYPTYLTDSFAQSLNEWLPMTYLINALRSLISTHQGITVDLVVMISLIVGFNFAMILRFQLGLHQSVIEIDSEIA</sequence>
<comment type="caution">
    <text evidence="7">The sequence shown here is derived from an EMBL/GenBank/DDBJ whole genome shotgun (WGS) entry which is preliminary data.</text>
</comment>
<evidence type="ECO:0000256" key="4">
    <source>
        <dbReference type="ARBA" id="ARBA00023136"/>
    </source>
</evidence>
<feature type="transmembrane region" description="Helical" evidence="5">
    <location>
        <begin position="413"/>
        <end position="436"/>
    </location>
</feature>
<dbReference type="Proteomes" id="UP000051439">
    <property type="component" value="Unassembled WGS sequence"/>
</dbReference>
<dbReference type="EMBL" id="AZEB01000013">
    <property type="protein sequence ID" value="KRL21608.1"/>
    <property type="molecule type" value="Genomic_DNA"/>
</dbReference>
<dbReference type="NCBIfam" id="TIGR03062">
    <property type="entry name" value="pip_yhgE_Cterm"/>
    <property type="match status" value="1"/>
</dbReference>
<gene>
    <name evidence="7" type="ORF">FC98_GL000634</name>
</gene>
<dbReference type="InterPro" id="IPR051328">
    <property type="entry name" value="T7SS_ABC-Transporter"/>
</dbReference>
<keyword evidence="4 5" id="KW-0472">Membrane</keyword>
<keyword evidence="8" id="KW-1185">Reference proteome</keyword>
<protein>
    <submittedName>
        <fullName evidence="7">YhgE Pip domain protein</fullName>
    </submittedName>
</protein>
<reference evidence="7 8" key="1">
    <citation type="journal article" date="2015" name="Genome Announc.">
        <title>Expanding the biotechnology potential of lactobacilli through comparative genomics of 213 strains and associated genera.</title>
        <authorList>
            <person name="Sun Z."/>
            <person name="Harris H.M."/>
            <person name="McCann A."/>
            <person name="Guo C."/>
            <person name="Argimon S."/>
            <person name="Zhang W."/>
            <person name="Yang X."/>
            <person name="Jeffery I.B."/>
            <person name="Cooney J.C."/>
            <person name="Kagawa T.F."/>
            <person name="Liu W."/>
            <person name="Song Y."/>
            <person name="Salvetti E."/>
            <person name="Wrobel A."/>
            <person name="Rasinkangas P."/>
            <person name="Parkhill J."/>
            <person name="Rea M.C."/>
            <person name="O'Sullivan O."/>
            <person name="Ritari J."/>
            <person name="Douillard F.P."/>
            <person name="Paul Ross R."/>
            <person name="Yang R."/>
            <person name="Briner A.E."/>
            <person name="Felis G.E."/>
            <person name="de Vos W.M."/>
            <person name="Barrangou R."/>
            <person name="Klaenhammer T.R."/>
            <person name="Caufield P.W."/>
            <person name="Cui Y."/>
            <person name="Zhang H."/>
            <person name="O'Toole P.W."/>
        </authorList>
    </citation>
    <scope>NUCLEOTIDE SEQUENCE [LARGE SCALE GENOMIC DNA]</scope>
    <source>
        <strain evidence="7 8">DSM 19906</strain>
    </source>
</reference>
<keyword evidence="2 5" id="KW-0812">Transmembrane</keyword>
<feature type="transmembrane region" description="Helical" evidence="5">
    <location>
        <begin position="442"/>
        <end position="459"/>
    </location>
</feature>
<name>A0A0R1NYR5_9LACO</name>
<dbReference type="NCBIfam" id="TIGR03061">
    <property type="entry name" value="pip_yhgE_Nterm"/>
    <property type="match status" value="1"/>
</dbReference>
<dbReference type="RefSeq" id="WP_056949421.1">
    <property type="nucleotide sequence ID" value="NZ_AZEB01000013.1"/>
</dbReference>
<dbReference type="PANTHER" id="PTHR43077:SF5">
    <property type="entry name" value="PHAGE INFECTION PROTEIN"/>
    <property type="match status" value="1"/>
</dbReference>
<dbReference type="InterPro" id="IPR013525">
    <property type="entry name" value="ABC2_TM"/>
</dbReference>
<accession>A0A0R1NYR5</accession>
<feature type="transmembrane region" description="Helical" evidence="5">
    <location>
        <begin position="494"/>
        <end position="514"/>
    </location>
</feature>
<proteinExistence type="predicted"/>
<feature type="transmembrane region" description="Helical" evidence="5">
    <location>
        <begin position="382"/>
        <end position="401"/>
    </location>
</feature>
<dbReference type="GO" id="GO:0016020">
    <property type="term" value="C:membrane"/>
    <property type="evidence" value="ECO:0007669"/>
    <property type="project" value="UniProtKB-SubCell"/>
</dbReference>
<organism evidence="7 8">
    <name type="scientific">Lentilactobacillus kisonensis DSM 19906 = JCM 15041</name>
    <dbReference type="NCBI Taxonomy" id="1423766"/>
    <lineage>
        <taxon>Bacteria</taxon>
        <taxon>Bacillati</taxon>
        <taxon>Bacillota</taxon>
        <taxon>Bacilli</taxon>
        <taxon>Lactobacillales</taxon>
        <taxon>Lactobacillaceae</taxon>
        <taxon>Lentilactobacillus</taxon>
    </lineage>
</organism>
<feature type="transmembrane region" description="Helical" evidence="5">
    <location>
        <begin position="14"/>
        <end position="34"/>
    </location>
</feature>
<dbReference type="PATRIC" id="fig|1423766.4.peg.654"/>
<evidence type="ECO:0000313" key="7">
    <source>
        <dbReference type="EMBL" id="KRL21608.1"/>
    </source>
</evidence>
<evidence type="ECO:0000313" key="8">
    <source>
        <dbReference type="Proteomes" id="UP000051439"/>
    </source>
</evidence>
<evidence type="ECO:0000256" key="3">
    <source>
        <dbReference type="ARBA" id="ARBA00022989"/>
    </source>
</evidence>
<dbReference type="AlphaFoldDB" id="A0A0R1NYR5"/>
<dbReference type="PANTHER" id="PTHR43077">
    <property type="entry name" value="TRANSPORT PERMEASE YVFS-RELATED"/>
    <property type="match status" value="1"/>
</dbReference>
<dbReference type="Pfam" id="PF12698">
    <property type="entry name" value="ABC2_membrane_3"/>
    <property type="match status" value="1"/>
</dbReference>
<evidence type="ECO:0000256" key="5">
    <source>
        <dbReference type="SAM" id="Phobius"/>
    </source>
</evidence>
<dbReference type="InterPro" id="IPR017501">
    <property type="entry name" value="Phage_infect_YhgE_C"/>
</dbReference>